<dbReference type="EMBL" id="JBDFQZ010000006">
    <property type="protein sequence ID" value="KAK9714902.1"/>
    <property type="molecule type" value="Genomic_DNA"/>
</dbReference>
<name>A0AAW1KAM7_SAPOF</name>
<gene>
    <name evidence="7" type="ORF">RND81_06G129400</name>
</gene>
<feature type="transmembrane region" description="Helical" evidence="5">
    <location>
        <begin position="44"/>
        <end position="67"/>
    </location>
</feature>
<evidence type="ECO:0000313" key="8">
    <source>
        <dbReference type="Proteomes" id="UP001443914"/>
    </source>
</evidence>
<dbReference type="InterPro" id="IPR004864">
    <property type="entry name" value="LEA_2"/>
</dbReference>
<evidence type="ECO:0000256" key="5">
    <source>
        <dbReference type="SAM" id="Phobius"/>
    </source>
</evidence>
<organism evidence="7 8">
    <name type="scientific">Saponaria officinalis</name>
    <name type="common">Common soapwort</name>
    <name type="synonym">Lychnis saponaria</name>
    <dbReference type="NCBI Taxonomy" id="3572"/>
    <lineage>
        <taxon>Eukaryota</taxon>
        <taxon>Viridiplantae</taxon>
        <taxon>Streptophyta</taxon>
        <taxon>Embryophyta</taxon>
        <taxon>Tracheophyta</taxon>
        <taxon>Spermatophyta</taxon>
        <taxon>Magnoliopsida</taxon>
        <taxon>eudicotyledons</taxon>
        <taxon>Gunneridae</taxon>
        <taxon>Pentapetalae</taxon>
        <taxon>Caryophyllales</taxon>
        <taxon>Caryophyllaceae</taxon>
        <taxon>Caryophylleae</taxon>
        <taxon>Saponaria</taxon>
    </lineage>
</organism>
<dbReference type="SUPFAM" id="SSF117070">
    <property type="entry name" value="LEA14-like"/>
    <property type="match status" value="1"/>
</dbReference>
<comment type="subcellular location">
    <subcellularLocation>
        <location evidence="1">Membrane</location>
        <topology evidence="1">Single-pass membrane protein</topology>
    </subcellularLocation>
</comment>
<keyword evidence="2 5" id="KW-0812">Transmembrane</keyword>
<evidence type="ECO:0000259" key="6">
    <source>
        <dbReference type="Pfam" id="PF03168"/>
    </source>
</evidence>
<evidence type="ECO:0000256" key="3">
    <source>
        <dbReference type="ARBA" id="ARBA00022989"/>
    </source>
</evidence>
<keyword evidence="3 5" id="KW-1133">Transmembrane helix</keyword>
<feature type="domain" description="Late embryogenesis abundant protein LEA-2 subgroup" evidence="6">
    <location>
        <begin position="100"/>
        <end position="199"/>
    </location>
</feature>
<dbReference type="AlphaFoldDB" id="A0AAW1KAM7"/>
<evidence type="ECO:0000256" key="1">
    <source>
        <dbReference type="ARBA" id="ARBA00004167"/>
    </source>
</evidence>
<reference evidence="7" key="1">
    <citation type="submission" date="2024-03" db="EMBL/GenBank/DDBJ databases">
        <title>WGS assembly of Saponaria officinalis var. Norfolk2.</title>
        <authorList>
            <person name="Jenkins J."/>
            <person name="Shu S."/>
            <person name="Grimwood J."/>
            <person name="Barry K."/>
            <person name="Goodstein D."/>
            <person name="Schmutz J."/>
            <person name="Leebens-Mack J."/>
            <person name="Osbourn A."/>
        </authorList>
    </citation>
    <scope>NUCLEOTIDE SEQUENCE [LARGE SCALE GENOMIC DNA]</scope>
    <source>
        <strain evidence="7">JIC</strain>
    </source>
</reference>
<protein>
    <recommendedName>
        <fullName evidence="6">Late embryogenesis abundant protein LEA-2 subgroup domain-containing protein</fullName>
    </recommendedName>
</protein>
<dbReference type="GO" id="GO:0098542">
    <property type="term" value="P:defense response to other organism"/>
    <property type="evidence" value="ECO:0007669"/>
    <property type="project" value="InterPro"/>
</dbReference>
<dbReference type="InterPro" id="IPR044839">
    <property type="entry name" value="NDR1-like"/>
</dbReference>
<evidence type="ECO:0000256" key="2">
    <source>
        <dbReference type="ARBA" id="ARBA00022692"/>
    </source>
</evidence>
<keyword evidence="4 5" id="KW-0472">Membrane</keyword>
<comment type="caution">
    <text evidence="7">The sequence shown here is derived from an EMBL/GenBank/DDBJ whole genome shotgun (WGS) entry which is preliminary data.</text>
</comment>
<dbReference type="PANTHER" id="PTHR31415">
    <property type="entry name" value="OS05G0367900 PROTEIN"/>
    <property type="match status" value="1"/>
</dbReference>
<keyword evidence="8" id="KW-1185">Reference proteome</keyword>
<sequence>MHHQSHLPIHRPDNGRQPYFERRHTVRYYAHRVKESLTTRVSKFICTIFLFIFCLVGLIAFILWLSLKPHRPRFFLEDFTILTLTQPNVPPQSTAVHFNVTVRNSNQKVDIHYDSISYTLYYMNQPVAGAPLQTDAFDQKPKNSTIIVKDVVGLSIGGQLWTSMQHDLTAGMVSLRLELTSVIKFEIFSRWDTKRHKMHANCDVLLGVDGVLLPKRRDTRCPVYFT</sequence>
<dbReference type="GO" id="GO:0005886">
    <property type="term" value="C:plasma membrane"/>
    <property type="evidence" value="ECO:0007669"/>
    <property type="project" value="TreeGrafter"/>
</dbReference>
<dbReference type="Proteomes" id="UP001443914">
    <property type="component" value="Unassembled WGS sequence"/>
</dbReference>
<dbReference type="PANTHER" id="PTHR31415:SF3">
    <property type="entry name" value="LATE EMBRYOGENESIS ABUNDANT (LEA) HYDROXYPROLINE-RICH GLYCOPROTEIN FAMILY"/>
    <property type="match status" value="1"/>
</dbReference>
<accession>A0AAW1KAM7</accession>
<evidence type="ECO:0000313" key="7">
    <source>
        <dbReference type="EMBL" id="KAK9714902.1"/>
    </source>
</evidence>
<proteinExistence type="predicted"/>
<evidence type="ECO:0000256" key="4">
    <source>
        <dbReference type="ARBA" id="ARBA00023136"/>
    </source>
</evidence>
<dbReference type="Pfam" id="PF03168">
    <property type="entry name" value="LEA_2"/>
    <property type="match status" value="1"/>
</dbReference>
<dbReference type="GO" id="GO:0009506">
    <property type="term" value="C:plasmodesma"/>
    <property type="evidence" value="ECO:0007669"/>
    <property type="project" value="TreeGrafter"/>
</dbReference>